<evidence type="ECO:0000313" key="12">
    <source>
        <dbReference type="Proteomes" id="UP000198656"/>
    </source>
</evidence>
<feature type="domain" description="4Fe-4S ferredoxin-type" evidence="10">
    <location>
        <begin position="81"/>
        <end position="110"/>
    </location>
</feature>
<feature type="domain" description="4Fe-4S ferredoxin-type" evidence="10">
    <location>
        <begin position="47"/>
        <end position="80"/>
    </location>
</feature>
<dbReference type="InterPro" id="IPR017900">
    <property type="entry name" value="4Fe4S_Fe_S_CS"/>
</dbReference>
<dbReference type="InterPro" id="IPR017896">
    <property type="entry name" value="4Fe4S_Fe-S-bd"/>
</dbReference>
<keyword evidence="6" id="KW-0677">Repeat</keyword>
<dbReference type="GO" id="GO:0051539">
    <property type="term" value="F:4 iron, 4 sulfur cluster binding"/>
    <property type="evidence" value="ECO:0007669"/>
    <property type="project" value="UniProtKB-KW"/>
</dbReference>
<dbReference type="NCBIfam" id="TIGR02951">
    <property type="entry name" value="DMSO_dmsB"/>
    <property type="match status" value="1"/>
</dbReference>
<evidence type="ECO:0000256" key="9">
    <source>
        <dbReference type="ARBA" id="ARBA00023014"/>
    </source>
</evidence>
<dbReference type="Gene3D" id="3.30.70.20">
    <property type="match status" value="2"/>
</dbReference>
<evidence type="ECO:0000256" key="3">
    <source>
        <dbReference type="ARBA" id="ARBA00022448"/>
    </source>
</evidence>
<dbReference type="Pfam" id="PF13247">
    <property type="entry name" value="Fer4_11"/>
    <property type="match status" value="1"/>
</dbReference>
<evidence type="ECO:0000256" key="2">
    <source>
        <dbReference type="ARBA" id="ARBA00003584"/>
    </source>
</evidence>
<dbReference type="RefSeq" id="WP_092334971.1">
    <property type="nucleotide sequence ID" value="NZ_FNCP01000024.1"/>
</dbReference>
<keyword evidence="12" id="KW-1185">Reference proteome</keyword>
<dbReference type="CDD" id="cd16371">
    <property type="entry name" value="DMSOR_beta_like"/>
    <property type="match status" value="1"/>
</dbReference>
<dbReference type="EMBL" id="FNCP01000024">
    <property type="protein sequence ID" value="SDI01146.1"/>
    <property type="molecule type" value="Genomic_DNA"/>
</dbReference>
<keyword evidence="7" id="KW-0249">Electron transport</keyword>
<gene>
    <name evidence="11" type="ORF">SAMN05443529_12438</name>
</gene>
<proteinExistence type="predicted"/>
<evidence type="ECO:0000256" key="6">
    <source>
        <dbReference type="ARBA" id="ARBA00022737"/>
    </source>
</evidence>
<dbReference type="PROSITE" id="PS00198">
    <property type="entry name" value="4FE4S_FER_1"/>
    <property type="match status" value="1"/>
</dbReference>
<dbReference type="PANTHER" id="PTHR43177">
    <property type="entry name" value="PROTEIN NRFC"/>
    <property type="match status" value="1"/>
</dbReference>
<dbReference type="PROSITE" id="PS51379">
    <property type="entry name" value="4FE4S_FER_2"/>
    <property type="match status" value="2"/>
</dbReference>
<keyword evidence="5" id="KW-0479">Metal-binding</keyword>
<sequence length="182" mass="20235">MAQLGFYFDMTACSKCKTCQIACKDKNDLKLGALFRRVTSFEGGKFPSPWIYNLSIACNHCEKPKCVANCPSGALHKRADGIVVYDLDKCIGCRMCTWSCPYGAPQYIEELGKVRKCDLCADLIDKGQNPACVDACLMRVLKYGDIEELKKEYGGTSDIKGLPDSSLTHPSFIIKPKREAKR</sequence>
<evidence type="ECO:0000256" key="8">
    <source>
        <dbReference type="ARBA" id="ARBA00023004"/>
    </source>
</evidence>
<dbReference type="PANTHER" id="PTHR43177:SF5">
    <property type="entry name" value="ANAEROBIC DIMETHYL SULFOXIDE REDUCTASE CHAIN B-RELATED"/>
    <property type="match status" value="1"/>
</dbReference>
<evidence type="ECO:0000256" key="5">
    <source>
        <dbReference type="ARBA" id="ARBA00022723"/>
    </source>
</evidence>
<name>A0A1G8H3F0_9FIRM</name>
<reference evidence="12" key="1">
    <citation type="submission" date="2016-10" db="EMBL/GenBank/DDBJ databases">
        <authorList>
            <person name="Varghese N."/>
            <person name="Submissions S."/>
        </authorList>
    </citation>
    <scope>NUCLEOTIDE SEQUENCE [LARGE SCALE GENOMIC DNA]</scope>
    <source>
        <strain evidence="12">DSM 8344</strain>
    </source>
</reference>
<protein>
    <submittedName>
        <fullName evidence="11">Anaerobic dimethyl sulfoxide reductase subunit B (DMSO reductase iron-sulfur subunit)</fullName>
    </submittedName>
</protein>
<evidence type="ECO:0000256" key="4">
    <source>
        <dbReference type="ARBA" id="ARBA00022485"/>
    </source>
</evidence>
<keyword evidence="4" id="KW-0004">4Fe-4S</keyword>
<comment type="function">
    <text evidence="2">Electron transfer subunit of the terminal reductase during anaerobic growth on various sulfoxide and N-oxide compounds.</text>
</comment>
<evidence type="ECO:0000313" key="11">
    <source>
        <dbReference type="EMBL" id="SDI01146.1"/>
    </source>
</evidence>
<dbReference type="InterPro" id="IPR014297">
    <property type="entry name" value="DMSO_DmsB"/>
</dbReference>
<organism evidence="11 12">
    <name type="scientific">Desulfosporosinus hippei DSM 8344</name>
    <dbReference type="NCBI Taxonomy" id="1121419"/>
    <lineage>
        <taxon>Bacteria</taxon>
        <taxon>Bacillati</taxon>
        <taxon>Bacillota</taxon>
        <taxon>Clostridia</taxon>
        <taxon>Eubacteriales</taxon>
        <taxon>Desulfitobacteriaceae</taxon>
        <taxon>Desulfosporosinus</taxon>
    </lineage>
</organism>
<keyword evidence="3" id="KW-0813">Transport</keyword>
<evidence type="ECO:0000256" key="7">
    <source>
        <dbReference type="ARBA" id="ARBA00022982"/>
    </source>
</evidence>
<dbReference type="Proteomes" id="UP000198656">
    <property type="component" value="Unassembled WGS sequence"/>
</dbReference>
<comment type="cofactor">
    <cofactor evidence="1">
        <name>[4Fe-4S] cluster</name>
        <dbReference type="ChEBI" id="CHEBI:49883"/>
    </cofactor>
</comment>
<dbReference type="GO" id="GO:0046872">
    <property type="term" value="F:metal ion binding"/>
    <property type="evidence" value="ECO:0007669"/>
    <property type="project" value="UniProtKB-KW"/>
</dbReference>
<keyword evidence="8" id="KW-0408">Iron</keyword>
<evidence type="ECO:0000256" key="1">
    <source>
        <dbReference type="ARBA" id="ARBA00001966"/>
    </source>
</evidence>
<dbReference type="STRING" id="1121419.SAMN05443529_12438"/>
<dbReference type="AlphaFoldDB" id="A0A1G8H3F0"/>
<dbReference type="SUPFAM" id="SSF54862">
    <property type="entry name" value="4Fe-4S ferredoxins"/>
    <property type="match status" value="1"/>
</dbReference>
<accession>A0A1G8H3F0</accession>
<dbReference type="OrthoDB" id="9810688at2"/>
<dbReference type="InterPro" id="IPR050954">
    <property type="entry name" value="ET_IronSulfur_Cluster-Binding"/>
</dbReference>
<keyword evidence="9" id="KW-0411">Iron-sulfur</keyword>
<evidence type="ECO:0000259" key="10">
    <source>
        <dbReference type="PROSITE" id="PS51379"/>
    </source>
</evidence>